<dbReference type="InterPro" id="IPR013830">
    <property type="entry name" value="SGNH_hydro"/>
</dbReference>
<comment type="caution">
    <text evidence="2">The sequence shown here is derived from an EMBL/GenBank/DDBJ whole genome shotgun (WGS) entry which is preliminary data.</text>
</comment>
<dbReference type="PANTHER" id="PTHR30383">
    <property type="entry name" value="THIOESTERASE 1/PROTEASE 1/LYSOPHOSPHOLIPASE L1"/>
    <property type="match status" value="1"/>
</dbReference>
<organism evidence="2 3">
    <name type="scientific">Solidesulfovibrio aerotolerans</name>
    <dbReference type="NCBI Taxonomy" id="295255"/>
    <lineage>
        <taxon>Bacteria</taxon>
        <taxon>Pseudomonadati</taxon>
        <taxon>Thermodesulfobacteriota</taxon>
        <taxon>Desulfovibrionia</taxon>
        <taxon>Desulfovibrionales</taxon>
        <taxon>Desulfovibrionaceae</taxon>
        <taxon>Solidesulfovibrio</taxon>
    </lineage>
</organism>
<dbReference type="Pfam" id="PF13472">
    <property type="entry name" value="Lipase_GDSL_2"/>
    <property type="match status" value="1"/>
</dbReference>
<dbReference type="OrthoDB" id="9786188at2"/>
<gene>
    <name evidence="2" type="ORF">GTA51_16505</name>
</gene>
<dbReference type="RefSeq" id="WP_160962987.1">
    <property type="nucleotide sequence ID" value="NZ_WVUD01000040.1"/>
</dbReference>
<dbReference type="Proteomes" id="UP000482487">
    <property type="component" value="Unassembled WGS sequence"/>
</dbReference>
<accession>A0A7C9NLD4</accession>
<dbReference type="Gene3D" id="3.40.50.1110">
    <property type="entry name" value="SGNH hydrolase"/>
    <property type="match status" value="1"/>
</dbReference>
<evidence type="ECO:0000313" key="2">
    <source>
        <dbReference type="EMBL" id="MYL84716.1"/>
    </source>
</evidence>
<evidence type="ECO:0000259" key="1">
    <source>
        <dbReference type="Pfam" id="PF13472"/>
    </source>
</evidence>
<dbReference type="SUPFAM" id="SSF52266">
    <property type="entry name" value="SGNH hydrolase"/>
    <property type="match status" value="1"/>
</dbReference>
<evidence type="ECO:0000313" key="3">
    <source>
        <dbReference type="Proteomes" id="UP000482487"/>
    </source>
</evidence>
<dbReference type="GO" id="GO:0004622">
    <property type="term" value="F:phosphatidylcholine lysophospholipase activity"/>
    <property type="evidence" value="ECO:0007669"/>
    <property type="project" value="TreeGrafter"/>
</dbReference>
<sequence>MPQSALALRLAALGDSLTAGYGLPAGDAFPAQLARALAAKGQAVEIRNFGISGDTTAGGLARLDGVLATAPDGVILELGANDMLRGMDPSSIQANLDAIMGRLQKAGIPVLLCGIRAMRNYGRAYAEELAAVYTGLAQKYDAPLDPSFLDGVTGVPGMTLPDGLHPTAQGVAAIVTRILPTVETFVTRLGTARASTP</sequence>
<dbReference type="CDD" id="cd01822">
    <property type="entry name" value="Lysophospholipase_L1_like"/>
    <property type="match status" value="1"/>
</dbReference>
<proteinExistence type="predicted"/>
<reference evidence="2 3" key="1">
    <citation type="submission" date="2020-01" db="EMBL/GenBank/DDBJ databases">
        <title>Genome sequence of Desulfovibrio aerotolerans DSM 16695(T).</title>
        <authorList>
            <person name="Karnachuk O."/>
            <person name="Avakyan M."/>
            <person name="Mardanov A."/>
            <person name="Kadnikov V."/>
            <person name="Ravin N."/>
        </authorList>
    </citation>
    <scope>NUCLEOTIDE SEQUENCE [LARGE SCALE GENOMIC DNA]</scope>
    <source>
        <strain evidence="2 3">DSM 16695</strain>
    </source>
</reference>
<protein>
    <submittedName>
        <fullName evidence="2">Arylesterase</fullName>
    </submittedName>
</protein>
<dbReference type="EMBL" id="WVUD01000040">
    <property type="protein sequence ID" value="MYL84716.1"/>
    <property type="molecule type" value="Genomic_DNA"/>
</dbReference>
<dbReference type="InterPro" id="IPR036514">
    <property type="entry name" value="SGNH_hydro_sf"/>
</dbReference>
<dbReference type="InterPro" id="IPR051532">
    <property type="entry name" value="Ester_Hydrolysis_Enzymes"/>
</dbReference>
<feature type="domain" description="SGNH hydrolase-type esterase" evidence="1">
    <location>
        <begin position="12"/>
        <end position="172"/>
    </location>
</feature>
<dbReference type="AlphaFoldDB" id="A0A7C9NLD4"/>
<keyword evidence="3" id="KW-1185">Reference proteome</keyword>
<dbReference type="PANTHER" id="PTHR30383:SF24">
    <property type="entry name" value="THIOESTERASE 1_PROTEASE 1_LYSOPHOSPHOLIPASE L1"/>
    <property type="match status" value="1"/>
</dbReference>
<name>A0A7C9NLD4_9BACT</name>